<dbReference type="RefSeq" id="WP_181738945.1">
    <property type="nucleotide sequence ID" value="NZ_JACEOL010000020.1"/>
</dbReference>
<dbReference type="Proteomes" id="UP000538292">
    <property type="component" value="Unassembled WGS sequence"/>
</dbReference>
<sequence length="310" mass="35401">MMKKKEPLVIRFRSHIPPAYMAQFPPGRRYLAASPSEALTIIAGQPDDYGICLANPPEFVLNQLKDRAKKTENIILFYDLLPKPEECSTLSSFHVMVPSLCFYYFFRQHGVNAKLVNLLSLLKIDRIERTKQTEENLPSRKKICLWIDERLIAPCYQTEIARVISALLKKYHSGLNVIWVSEKKRHFSSAGVHLLRADNVGRIKEWQKANIILTLGSSFQSLVSLHLQFLSRGIAVITDDRGDHCEWVNHLFTGFVLGRKGTCKELGRYLLRMLKDPGLLQRFHENGPLLLERVIQTGNETSTGQFGHSS</sequence>
<dbReference type="EMBL" id="JACEOL010000020">
    <property type="protein sequence ID" value="MBA4601937.1"/>
    <property type="molecule type" value="Genomic_DNA"/>
</dbReference>
<name>A0A7W1XRR6_9BACL</name>
<protein>
    <submittedName>
        <fullName evidence="1">Uncharacterized protein</fullName>
    </submittedName>
</protein>
<organism evidence="1 2">
    <name type="scientific">Thermoactinomyces mirandus</name>
    <dbReference type="NCBI Taxonomy" id="2756294"/>
    <lineage>
        <taxon>Bacteria</taxon>
        <taxon>Bacillati</taxon>
        <taxon>Bacillota</taxon>
        <taxon>Bacilli</taxon>
        <taxon>Bacillales</taxon>
        <taxon>Thermoactinomycetaceae</taxon>
        <taxon>Thermoactinomyces</taxon>
    </lineage>
</organism>
<reference evidence="1 2" key="1">
    <citation type="submission" date="2020-07" db="EMBL/GenBank/DDBJ databases">
        <title>Thermoactinomyces phylogeny.</title>
        <authorList>
            <person name="Dunlap C."/>
        </authorList>
    </citation>
    <scope>NUCLEOTIDE SEQUENCE [LARGE SCALE GENOMIC DNA]</scope>
    <source>
        <strain evidence="1 2">AMNI-1</strain>
    </source>
</reference>
<proteinExistence type="predicted"/>
<comment type="caution">
    <text evidence="1">The sequence shown here is derived from an EMBL/GenBank/DDBJ whole genome shotgun (WGS) entry which is preliminary data.</text>
</comment>
<evidence type="ECO:0000313" key="1">
    <source>
        <dbReference type="EMBL" id="MBA4601937.1"/>
    </source>
</evidence>
<evidence type="ECO:0000313" key="2">
    <source>
        <dbReference type="Proteomes" id="UP000538292"/>
    </source>
</evidence>
<keyword evidence="2" id="KW-1185">Reference proteome</keyword>
<accession>A0A7W1XRR6</accession>
<dbReference type="AlphaFoldDB" id="A0A7W1XRR6"/>
<gene>
    <name evidence="1" type="ORF">H2C83_06315</name>
</gene>